<reference evidence="1 2" key="1">
    <citation type="submission" date="2024-09" db="EMBL/GenBank/DDBJ databases">
        <title>Rethinking Asexuality: The Enigmatic Case of Functional Sexual Genes in Lepraria (Stereocaulaceae).</title>
        <authorList>
            <person name="Doellman M."/>
            <person name="Sun Y."/>
            <person name="Barcenas-Pena A."/>
            <person name="Lumbsch H.T."/>
            <person name="Grewe F."/>
        </authorList>
    </citation>
    <scope>NUCLEOTIDE SEQUENCE [LARGE SCALE GENOMIC DNA]</scope>
    <source>
        <strain evidence="1 2">Mercado 3170</strain>
    </source>
</reference>
<comment type="caution">
    <text evidence="1">The sequence shown here is derived from an EMBL/GenBank/DDBJ whole genome shotgun (WGS) entry which is preliminary data.</text>
</comment>
<gene>
    <name evidence="1" type="ORF">N7G274_010224</name>
</gene>
<dbReference type="EMBL" id="JBEFKJ010000045">
    <property type="protein sequence ID" value="KAL2037097.1"/>
    <property type="molecule type" value="Genomic_DNA"/>
</dbReference>
<sequence length="149" mass="16580">MDACRPLFTWMRTLKNYGLVQDFQEHRRPRLTNMDPTTPPYTWWDEGSKCAVRIKASDPRVSDSFSFRQARTLATEVVEDCQDSGGWGGIANIGRHQAGWTVRVFGLELGPQPPVPSTTFSFRDEGVGNMTVIEGLNLDSDGGDVLAKS</sequence>
<dbReference type="Proteomes" id="UP001590950">
    <property type="component" value="Unassembled WGS sequence"/>
</dbReference>
<organism evidence="1 2">
    <name type="scientific">Stereocaulon virgatum</name>
    <dbReference type="NCBI Taxonomy" id="373712"/>
    <lineage>
        <taxon>Eukaryota</taxon>
        <taxon>Fungi</taxon>
        <taxon>Dikarya</taxon>
        <taxon>Ascomycota</taxon>
        <taxon>Pezizomycotina</taxon>
        <taxon>Lecanoromycetes</taxon>
        <taxon>OSLEUM clade</taxon>
        <taxon>Lecanoromycetidae</taxon>
        <taxon>Lecanorales</taxon>
        <taxon>Lecanorineae</taxon>
        <taxon>Stereocaulaceae</taxon>
        <taxon>Stereocaulon</taxon>
    </lineage>
</organism>
<evidence type="ECO:0000313" key="1">
    <source>
        <dbReference type="EMBL" id="KAL2037097.1"/>
    </source>
</evidence>
<proteinExistence type="predicted"/>
<evidence type="ECO:0000313" key="2">
    <source>
        <dbReference type="Proteomes" id="UP001590950"/>
    </source>
</evidence>
<protein>
    <submittedName>
        <fullName evidence="1">Uncharacterized protein</fullName>
    </submittedName>
</protein>
<keyword evidence="2" id="KW-1185">Reference proteome</keyword>
<name>A0ABR3ZYE2_9LECA</name>
<accession>A0ABR3ZYE2</accession>